<dbReference type="SUPFAM" id="SSF82171">
    <property type="entry name" value="DPP6 N-terminal domain-like"/>
    <property type="match status" value="1"/>
</dbReference>
<reference evidence="2" key="2">
    <citation type="journal article" date="2023" name="Science">
        <title>Genomic signatures of disease resistance in endangered staghorn corals.</title>
        <authorList>
            <person name="Vollmer S.V."/>
            <person name="Selwyn J.D."/>
            <person name="Despard B.A."/>
            <person name="Roesel C.L."/>
        </authorList>
    </citation>
    <scope>NUCLEOTIDE SEQUENCE</scope>
    <source>
        <strain evidence="2">K2</strain>
    </source>
</reference>
<sequence length="690" mass="77621">MAVVIAPYGSWESPISSDVVIEKSVSFKEVKVDPFQEETVFWSEMRPDEGGRYVVCSFTEGQEGFKSLTPKDFNCRTLVHEYGGGAFIVNRYRIYFSNYKDQRMYYQKVKKGVTAEPIPLTPEDKNWRYADASMFKKHIIVCVREDHEVISQGEKEAQNTLVSINRKTKEQFVLVSGKNFYSTPRVSQAGTLAWIQWDHPNMPWDFTELWVGELSHDGQSLKYGTKRKVLPEGDGSLSVMLPKWSPDDKLMFIHDKTNWWNLYQLDGDKETNLHPVEKEIGGPAWEFARSPYSCNPTGNGEVLVICGKDSDAHFSAVEYSVAYFLSIFGSTKDIICLKTSEEPQVVQLDVDYKLFRNVNYSANGKHAYLVAGSPKTFTKLIKLDVKTGSTTVIRACHSSNENFEPYYSVPKEVTWSTTYDAKAHGYYYPPQNKMYKGPKDQYPPLLVKVHGGPTASCSPSLDLQKQFFTSRGFAILDVNYRGSTGFGTTYRNALKSKWGILDIEDCCTGAQAMADQGKADPAKLAIDGGSAGGFAALAAITYHNVFSAATSFYGVSDLAALAAETHKFESRYLDTLIGPYPEEEKVYIARSPINRVDLINSALCIFQGSEDKIVPPNQAQMMYEAVKQKGNPVAYKEFKGEQHGFRKAENIKFCLDGEFYFYSKIFKFDAKGIEVDCQLPIDNLPDEGKN</sequence>
<organism evidence="2 3">
    <name type="scientific">Acropora cervicornis</name>
    <name type="common">Staghorn coral</name>
    <dbReference type="NCBI Taxonomy" id="6130"/>
    <lineage>
        <taxon>Eukaryota</taxon>
        <taxon>Metazoa</taxon>
        <taxon>Cnidaria</taxon>
        <taxon>Anthozoa</taxon>
        <taxon>Hexacorallia</taxon>
        <taxon>Scleractinia</taxon>
        <taxon>Astrocoeniina</taxon>
        <taxon>Acroporidae</taxon>
        <taxon>Acropora</taxon>
    </lineage>
</organism>
<dbReference type="PANTHER" id="PTHR43056">
    <property type="entry name" value="PEPTIDASE S9 PROLYL OLIGOPEPTIDASE"/>
    <property type="match status" value="1"/>
</dbReference>
<dbReference type="PANTHER" id="PTHR43056:SF5">
    <property type="entry name" value="PEPTIDASE S9 PROLYL OLIGOPEPTIDASE CATALYTIC DOMAIN-CONTAINING PROTEIN"/>
    <property type="match status" value="1"/>
</dbReference>
<gene>
    <name evidence="2" type="ORF">P5673_016301</name>
</gene>
<evidence type="ECO:0000313" key="3">
    <source>
        <dbReference type="Proteomes" id="UP001249851"/>
    </source>
</evidence>
<evidence type="ECO:0000313" key="2">
    <source>
        <dbReference type="EMBL" id="KAK2561157.1"/>
    </source>
</evidence>
<evidence type="ECO:0000259" key="1">
    <source>
        <dbReference type="Pfam" id="PF00326"/>
    </source>
</evidence>
<name>A0AAD9QH32_ACRCE</name>
<keyword evidence="2" id="KW-0645">Protease</keyword>
<dbReference type="SUPFAM" id="SSF53474">
    <property type="entry name" value="alpha/beta-Hydrolases"/>
    <property type="match status" value="1"/>
</dbReference>
<comment type="caution">
    <text evidence="2">The sequence shown here is derived from an EMBL/GenBank/DDBJ whole genome shotgun (WGS) entry which is preliminary data.</text>
</comment>
<dbReference type="GO" id="GO:0006508">
    <property type="term" value="P:proteolysis"/>
    <property type="evidence" value="ECO:0007669"/>
    <property type="project" value="InterPro"/>
</dbReference>
<reference evidence="2" key="1">
    <citation type="journal article" date="2023" name="G3 (Bethesda)">
        <title>Whole genome assembly and annotation of the endangered Caribbean coral Acropora cervicornis.</title>
        <authorList>
            <person name="Selwyn J.D."/>
            <person name="Vollmer S.V."/>
        </authorList>
    </citation>
    <scope>NUCLEOTIDE SEQUENCE</scope>
    <source>
        <strain evidence="2">K2</strain>
    </source>
</reference>
<keyword evidence="3" id="KW-1185">Reference proteome</keyword>
<dbReference type="AlphaFoldDB" id="A0AAD9QH32"/>
<dbReference type="Pfam" id="PF00326">
    <property type="entry name" value="Peptidase_S9"/>
    <property type="match status" value="1"/>
</dbReference>
<feature type="domain" description="Peptidase S9 prolyl oligopeptidase catalytic" evidence="1">
    <location>
        <begin position="460"/>
        <end position="667"/>
    </location>
</feature>
<dbReference type="InterPro" id="IPR050585">
    <property type="entry name" value="Xaa-Pro_dipeptidyl-ppase/CocE"/>
</dbReference>
<keyword evidence="2" id="KW-0378">Hydrolase</keyword>
<dbReference type="InterPro" id="IPR001375">
    <property type="entry name" value="Peptidase_S9_cat"/>
</dbReference>
<dbReference type="GO" id="GO:0004177">
    <property type="term" value="F:aminopeptidase activity"/>
    <property type="evidence" value="ECO:0007669"/>
    <property type="project" value="UniProtKB-KW"/>
</dbReference>
<proteinExistence type="predicted"/>
<accession>A0AAD9QH32</accession>
<keyword evidence="2" id="KW-0031">Aminopeptidase</keyword>
<dbReference type="EMBL" id="JARQWQ010000034">
    <property type="protein sequence ID" value="KAK2561157.1"/>
    <property type="molecule type" value="Genomic_DNA"/>
</dbReference>
<dbReference type="InterPro" id="IPR029058">
    <property type="entry name" value="AB_hydrolase_fold"/>
</dbReference>
<dbReference type="GO" id="GO:0008236">
    <property type="term" value="F:serine-type peptidase activity"/>
    <property type="evidence" value="ECO:0007669"/>
    <property type="project" value="InterPro"/>
</dbReference>
<dbReference type="Proteomes" id="UP001249851">
    <property type="component" value="Unassembled WGS sequence"/>
</dbReference>
<dbReference type="Gene3D" id="3.40.50.1820">
    <property type="entry name" value="alpha/beta hydrolase"/>
    <property type="match status" value="1"/>
</dbReference>
<protein>
    <submittedName>
        <fullName evidence="2">Dipeptidyl aminopeptidase BIII</fullName>
    </submittedName>
</protein>